<proteinExistence type="predicted"/>
<name>A0A6C0KKK3_9ZZZZ</name>
<protein>
    <submittedName>
        <fullName evidence="2">Uncharacterized protein</fullName>
    </submittedName>
</protein>
<reference evidence="2" key="1">
    <citation type="journal article" date="2020" name="Nature">
        <title>Giant virus diversity and host interactions through global metagenomics.</title>
        <authorList>
            <person name="Schulz F."/>
            <person name="Roux S."/>
            <person name="Paez-Espino D."/>
            <person name="Jungbluth S."/>
            <person name="Walsh D.A."/>
            <person name="Denef V.J."/>
            <person name="McMahon K.D."/>
            <person name="Konstantinidis K.T."/>
            <person name="Eloe-Fadrosh E.A."/>
            <person name="Kyrpides N.C."/>
            <person name="Woyke T."/>
        </authorList>
    </citation>
    <scope>NUCLEOTIDE SEQUENCE</scope>
    <source>
        <strain evidence="2">GVMAG-S-3300012000-57</strain>
    </source>
</reference>
<dbReference type="EMBL" id="MN740901">
    <property type="protein sequence ID" value="QHU17327.1"/>
    <property type="molecule type" value="Genomic_DNA"/>
</dbReference>
<sequence length="31" mass="3229">MGASMVGGDEMTEKESGESSGETKPPKMPEN</sequence>
<organism evidence="2">
    <name type="scientific">viral metagenome</name>
    <dbReference type="NCBI Taxonomy" id="1070528"/>
    <lineage>
        <taxon>unclassified sequences</taxon>
        <taxon>metagenomes</taxon>
        <taxon>organismal metagenomes</taxon>
    </lineage>
</organism>
<evidence type="ECO:0000256" key="1">
    <source>
        <dbReference type="SAM" id="MobiDB-lite"/>
    </source>
</evidence>
<accession>A0A6C0KKK3</accession>
<feature type="region of interest" description="Disordered" evidence="1">
    <location>
        <begin position="1"/>
        <end position="31"/>
    </location>
</feature>
<dbReference type="AlphaFoldDB" id="A0A6C0KKK3"/>
<evidence type="ECO:0000313" key="2">
    <source>
        <dbReference type="EMBL" id="QHU17327.1"/>
    </source>
</evidence>